<gene>
    <name evidence="7" type="ORF">ACFQIC_02425</name>
</gene>
<feature type="transmembrane region" description="Helical" evidence="6">
    <location>
        <begin position="244"/>
        <end position="263"/>
    </location>
</feature>
<evidence type="ECO:0000256" key="3">
    <source>
        <dbReference type="ARBA" id="ARBA00022692"/>
    </source>
</evidence>
<proteinExistence type="inferred from homology"/>
<feature type="transmembrane region" description="Helical" evidence="6">
    <location>
        <begin position="36"/>
        <end position="60"/>
    </location>
</feature>
<comment type="caution">
    <text evidence="7">The sequence shown here is derived from an EMBL/GenBank/DDBJ whole genome shotgun (WGS) entry which is preliminary data.</text>
</comment>
<feature type="transmembrane region" description="Helical" evidence="6">
    <location>
        <begin position="9"/>
        <end position="30"/>
    </location>
</feature>
<sequence>MKNNSLIKWIIRLSIFFIILLLLLFLAWLFPYYDHVVLLIGRIFLPFIIAIIVAMLLHPLVKYLEDIGLKRILAILLIFLAFFSLTGYGVYKGYPHLVQQIKLLNEQLPHLLEAYQQWTKEMYAQTERFPDGIHERLEDSFSRLESWVNARLMAVISGMSGLFNIIVLIAVIPVMTFYFLKDYHSIMNALLRLFPEKWRREGVHLTRKLSHSLGGYIRGQLLISLFVGVLATLGFWIADLPYPLVLGLVAGITNIIPYFGPLFGAIPALIVALTISVKTLIITGAVIVVIQVIEGNLLSPYIMGKSIHIHPLLIIFALLAGGELAGITGMVLAVPVLTCIKVIIEEIYHVRLSVDR</sequence>
<evidence type="ECO:0000256" key="4">
    <source>
        <dbReference type="ARBA" id="ARBA00022989"/>
    </source>
</evidence>
<keyword evidence="4 6" id="KW-1133">Transmembrane helix</keyword>
<dbReference type="PANTHER" id="PTHR21716">
    <property type="entry name" value="TRANSMEMBRANE PROTEIN"/>
    <property type="match status" value="1"/>
</dbReference>
<keyword evidence="8" id="KW-1185">Reference proteome</keyword>
<feature type="transmembrane region" description="Helical" evidence="6">
    <location>
        <begin position="313"/>
        <end position="344"/>
    </location>
</feature>
<feature type="transmembrane region" description="Helical" evidence="6">
    <location>
        <begin position="152"/>
        <end position="180"/>
    </location>
</feature>
<accession>A0ABW2EHM2</accession>
<feature type="transmembrane region" description="Helical" evidence="6">
    <location>
        <begin position="72"/>
        <end position="91"/>
    </location>
</feature>
<organism evidence="7 8">
    <name type="scientific">Halobacillus seohaensis</name>
    <dbReference type="NCBI Taxonomy" id="447421"/>
    <lineage>
        <taxon>Bacteria</taxon>
        <taxon>Bacillati</taxon>
        <taxon>Bacillota</taxon>
        <taxon>Bacilli</taxon>
        <taxon>Bacillales</taxon>
        <taxon>Bacillaceae</taxon>
        <taxon>Halobacillus</taxon>
    </lineage>
</organism>
<dbReference type="EMBL" id="JBHSZV010000004">
    <property type="protein sequence ID" value="MFC7060727.1"/>
    <property type="molecule type" value="Genomic_DNA"/>
</dbReference>
<comment type="subcellular location">
    <subcellularLocation>
        <location evidence="1">Membrane</location>
        <topology evidence="1">Multi-pass membrane protein</topology>
    </subcellularLocation>
</comment>
<evidence type="ECO:0000256" key="2">
    <source>
        <dbReference type="ARBA" id="ARBA00009773"/>
    </source>
</evidence>
<reference evidence="8" key="1">
    <citation type="journal article" date="2019" name="Int. J. Syst. Evol. Microbiol.">
        <title>The Global Catalogue of Microorganisms (GCM) 10K type strain sequencing project: providing services to taxonomists for standard genome sequencing and annotation.</title>
        <authorList>
            <consortium name="The Broad Institute Genomics Platform"/>
            <consortium name="The Broad Institute Genome Sequencing Center for Infectious Disease"/>
            <person name="Wu L."/>
            <person name="Ma J."/>
        </authorList>
    </citation>
    <scope>NUCLEOTIDE SEQUENCE [LARGE SCALE GENOMIC DNA]</scope>
    <source>
        <strain evidence="8">CGMCC 4.1621</strain>
    </source>
</reference>
<protein>
    <submittedName>
        <fullName evidence="7">AI-2E family transporter</fullName>
    </submittedName>
</protein>
<dbReference type="PANTHER" id="PTHR21716:SF15">
    <property type="entry name" value="TRANSPORT PROTEIN YRRI-RELATED"/>
    <property type="match status" value="1"/>
</dbReference>
<dbReference type="RefSeq" id="WP_204706931.1">
    <property type="nucleotide sequence ID" value="NZ_JBHSZV010000004.1"/>
</dbReference>
<name>A0ABW2EHM2_9BACI</name>
<dbReference type="Pfam" id="PF01594">
    <property type="entry name" value="AI-2E_transport"/>
    <property type="match status" value="1"/>
</dbReference>
<evidence type="ECO:0000256" key="6">
    <source>
        <dbReference type="SAM" id="Phobius"/>
    </source>
</evidence>
<evidence type="ECO:0000256" key="1">
    <source>
        <dbReference type="ARBA" id="ARBA00004141"/>
    </source>
</evidence>
<dbReference type="Proteomes" id="UP001596410">
    <property type="component" value="Unassembled WGS sequence"/>
</dbReference>
<feature type="transmembrane region" description="Helical" evidence="6">
    <location>
        <begin position="216"/>
        <end position="238"/>
    </location>
</feature>
<evidence type="ECO:0000313" key="8">
    <source>
        <dbReference type="Proteomes" id="UP001596410"/>
    </source>
</evidence>
<evidence type="ECO:0000313" key="7">
    <source>
        <dbReference type="EMBL" id="MFC7060727.1"/>
    </source>
</evidence>
<comment type="similarity">
    <text evidence="2">Belongs to the autoinducer-2 exporter (AI-2E) (TC 2.A.86) family.</text>
</comment>
<keyword evidence="3 6" id="KW-0812">Transmembrane</keyword>
<dbReference type="InterPro" id="IPR002549">
    <property type="entry name" value="AI-2E-like"/>
</dbReference>
<evidence type="ECO:0000256" key="5">
    <source>
        <dbReference type="ARBA" id="ARBA00023136"/>
    </source>
</evidence>
<feature type="transmembrane region" description="Helical" evidence="6">
    <location>
        <begin position="270"/>
        <end position="293"/>
    </location>
</feature>
<keyword evidence="5 6" id="KW-0472">Membrane</keyword>